<name>A0A0C2JHD0_THEKT</name>
<accession>A0A0C2JHD0</accession>
<protein>
    <recommendedName>
        <fullName evidence="1">Tc1-like transposase DDE domain-containing protein</fullName>
    </recommendedName>
</protein>
<organism evidence="2 3">
    <name type="scientific">Thelohanellus kitauei</name>
    <name type="common">Myxosporean</name>
    <dbReference type="NCBI Taxonomy" id="669202"/>
    <lineage>
        <taxon>Eukaryota</taxon>
        <taxon>Metazoa</taxon>
        <taxon>Cnidaria</taxon>
        <taxon>Myxozoa</taxon>
        <taxon>Myxosporea</taxon>
        <taxon>Bivalvulida</taxon>
        <taxon>Platysporina</taxon>
        <taxon>Myxobolidae</taxon>
        <taxon>Thelohanellus</taxon>
    </lineage>
</organism>
<proteinExistence type="predicted"/>
<dbReference type="PANTHER" id="PTHR46564">
    <property type="entry name" value="TRANSPOSASE"/>
    <property type="match status" value="1"/>
</dbReference>
<sequence>MLTRLVPIFQNTGETIQKRYDYAISFFEVYLDFITMPLHMSEDVIYIDETGFNLHLRRKFGRSLNGKRVAITVSSSKGVNIRVCAAMHNGELVNFRSRIGAYNSNEFIQFLTQLFERIGTGKKHLLMDNVRFHNTENVTNGAESRGHDIIFLPPYSPQLNPIELVFSKWKSIVIG</sequence>
<reference evidence="2 3" key="1">
    <citation type="journal article" date="2014" name="Genome Biol. Evol.">
        <title>The genome of the myxosporean Thelohanellus kitauei shows adaptations to nutrient acquisition within its fish host.</title>
        <authorList>
            <person name="Yang Y."/>
            <person name="Xiong J."/>
            <person name="Zhou Z."/>
            <person name="Huo F."/>
            <person name="Miao W."/>
            <person name="Ran C."/>
            <person name="Liu Y."/>
            <person name="Zhang J."/>
            <person name="Feng J."/>
            <person name="Wang M."/>
            <person name="Wang M."/>
            <person name="Wang L."/>
            <person name="Yao B."/>
        </authorList>
    </citation>
    <scope>NUCLEOTIDE SEQUENCE [LARGE SCALE GENOMIC DNA]</scope>
    <source>
        <strain evidence="2">Wuqing</strain>
    </source>
</reference>
<dbReference type="AlphaFoldDB" id="A0A0C2JHD0"/>
<feature type="domain" description="Tc1-like transposase DDE" evidence="1">
    <location>
        <begin position="43"/>
        <end position="173"/>
    </location>
</feature>
<dbReference type="EMBL" id="JWZT01002718">
    <property type="protein sequence ID" value="KII68698.1"/>
    <property type="molecule type" value="Genomic_DNA"/>
</dbReference>
<dbReference type="Proteomes" id="UP000031668">
    <property type="component" value="Unassembled WGS sequence"/>
</dbReference>
<evidence type="ECO:0000259" key="1">
    <source>
        <dbReference type="Pfam" id="PF13358"/>
    </source>
</evidence>
<gene>
    <name evidence="2" type="ORF">RF11_01057</name>
</gene>
<dbReference type="GO" id="GO:0003676">
    <property type="term" value="F:nucleic acid binding"/>
    <property type="evidence" value="ECO:0007669"/>
    <property type="project" value="InterPro"/>
</dbReference>
<dbReference type="OrthoDB" id="6021308at2759"/>
<dbReference type="Gene3D" id="3.30.420.10">
    <property type="entry name" value="Ribonuclease H-like superfamily/Ribonuclease H"/>
    <property type="match status" value="1"/>
</dbReference>
<dbReference type="InterPro" id="IPR038717">
    <property type="entry name" value="Tc1-like_DDE_dom"/>
</dbReference>
<evidence type="ECO:0000313" key="2">
    <source>
        <dbReference type="EMBL" id="KII68698.1"/>
    </source>
</evidence>
<keyword evidence="3" id="KW-1185">Reference proteome</keyword>
<dbReference type="Pfam" id="PF13358">
    <property type="entry name" value="DDE_3"/>
    <property type="match status" value="1"/>
</dbReference>
<evidence type="ECO:0000313" key="3">
    <source>
        <dbReference type="Proteomes" id="UP000031668"/>
    </source>
</evidence>
<dbReference type="PANTHER" id="PTHR46564:SF1">
    <property type="entry name" value="TRANSPOSASE"/>
    <property type="match status" value="1"/>
</dbReference>
<dbReference type="InterPro" id="IPR036397">
    <property type="entry name" value="RNaseH_sf"/>
</dbReference>
<comment type="caution">
    <text evidence="2">The sequence shown here is derived from an EMBL/GenBank/DDBJ whole genome shotgun (WGS) entry which is preliminary data.</text>
</comment>